<dbReference type="OrthoDB" id="3647at2759"/>
<dbReference type="Pfam" id="PF13649">
    <property type="entry name" value="Methyltransf_25"/>
    <property type="match status" value="1"/>
</dbReference>
<reference evidence="3" key="1">
    <citation type="journal article" date="2017" name="bioRxiv">
        <title>Comparative analysis of the genomes of Stylophora pistillata and Acropora digitifera provides evidence for extensive differences between species of corals.</title>
        <authorList>
            <person name="Voolstra C.R."/>
            <person name="Li Y."/>
            <person name="Liew Y.J."/>
            <person name="Baumgarten S."/>
            <person name="Zoccola D."/>
            <person name="Flot J.-F."/>
            <person name="Tambutte S."/>
            <person name="Allemand D."/>
            <person name="Aranda M."/>
        </authorList>
    </citation>
    <scope>NUCLEOTIDE SEQUENCE [LARGE SCALE GENOMIC DNA]</scope>
</reference>
<evidence type="ECO:0000313" key="2">
    <source>
        <dbReference type="EMBL" id="PFX20748.1"/>
    </source>
</evidence>
<sequence length="193" mass="21877">MYSQKRVLTLEMDKDTLRELFGEKTANLTKETTEDEIKRIYDERSGGYDQEQLAARVAYHKPLIECFHKALKEVFQDKQKDQIKIIDAAAGTGLMGVELKKLEYTNISALDISPKMLNEAKKKNIYKDFICASLCRKPIPEIETGQFDALVCGGSLVEGRIGPSGFAEMIRMVRTAEDMPKETLGFVYKVLKN</sequence>
<evidence type="ECO:0000259" key="1">
    <source>
        <dbReference type="Pfam" id="PF13649"/>
    </source>
</evidence>
<comment type="caution">
    <text evidence="2">The sequence shown here is derived from an EMBL/GenBank/DDBJ whole genome shotgun (WGS) entry which is preliminary data.</text>
</comment>
<dbReference type="Gene3D" id="3.40.50.150">
    <property type="entry name" value="Vaccinia Virus protein VP39"/>
    <property type="match status" value="1"/>
</dbReference>
<dbReference type="Proteomes" id="UP000225706">
    <property type="component" value="Unassembled WGS sequence"/>
</dbReference>
<evidence type="ECO:0000313" key="3">
    <source>
        <dbReference type="Proteomes" id="UP000225706"/>
    </source>
</evidence>
<dbReference type="InterPro" id="IPR029063">
    <property type="entry name" value="SAM-dependent_MTases_sf"/>
</dbReference>
<proteinExistence type="predicted"/>
<accession>A0A2B4RWP0</accession>
<dbReference type="AlphaFoldDB" id="A0A2B4RWP0"/>
<organism evidence="2 3">
    <name type="scientific">Stylophora pistillata</name>
    <name type="common">Smooth cauliflower coral</name>
    <dbReference type="NCBI Taxonomy" id="50429"/>
    <lineage>
        <taxon>Eukaryota</taxon>
        <taxon>Metazoa</taxon>
        <taxon>Cnidaria</taxon>
        <taxon>Anthozoa</taxon>
        <taxon>Hexacorallia</taxon>
        <taxon>Scleractinia</taxon>
        <taxon>Astrocoeniina</taxon>
        <taxon>Pocilloporidae</taxon>
        <taxon>Stylophora</taxon>
    </lineage>
</organism>
<feature type="domain" description="Methyltransferase" evidence="1">
    <location>
        <begin position="85"/>
        <end position="174"/>
    </location>
</feature>
<gene>
    <name evidence="2" type="primary">bioC</name>
    <name evidence="2" type="ORF">AWC38_SpisGene14805</name>
</gene>
<dbReference type="CDD" id="cd02440">
    <property type="entry name" value="AdoMet_MTases"/>
    <property type="match status" value="1"/>
</dbReference>
<dbReference type="InterPro" id="IPR041698">
    <property type="entry name" value="Methyltransf_25"/>
</dbReference>
<dbReference type="SUPFAM" id="SSF53335">
    <property type="entry name" value="S-adenosyl-L-methionine-dependent methyltransferases"/>
    <property type="match status" value="1"/>
</dbReference>
<protein>
    <submittedName>
        <fullName evidence="2">Biotin biosynthesis bifunctional protein BioHC</fullName>
    </submittedName>
</protein>
<dbReference type="STRING" id="50429.A0A2B4RWP0"/>
<name>A0A2B4RWP0_STYPI</name>
<dbReference type="EMBL" id="LSMT01000305">
    <property type="protein sequence ID" value="PFX20748.1"/>
    <property type="molecule type" value="Genomic_DNA"/>
</dbReference>
<keyword evidence="3" id="KW-1185">Reference proteome</keyword>